<comment type="caution">
    <text evidence="1">The sequence shown here is derived from an EMBL/GenBank/DDBJ whole genome shotgun (WGS) entry which is preliminary data.</text>
</comment>
<protein>
    <recommendedName>
        <fullName evidence="3">Cytochrome c domain-containing protein</fullName>
    </recommendedName>
</protein>
<dbReference type="Proteomes" id="UP000528457">
    <property type="component" value="Unassembled WGS sequence"/>
</dbReference>
<evidence type="ECO:0008006" key="3">
    <source>
        <dbReference type="Google" id="ProtNLM"/>
    </source>
</evidence>
<dbReference type="RefSeq" id="WP_166845715.1">
    <property type="nucleotide sequence ID" value="NZ_JAAONY010000002.1"/>
</dbReference>
<evidence type="ECO:0000313" key="1">
    <source>
        <dbReference type="EMBL" id="MBB6522529.1"/>
    </source>
</evidence>
<gene>
    <name evidence="1" type="ORF">HNR48_002814</name>
</gene>
<accession>A0A7X0MXZ9</accession>
<proteinExistence type="predicted"/>
<organism evidence="1 2">
    <name type="scientific">Pseudoteredinibacter isoporae</name>
    <dbReference type="NCBI Taxonomy" id="570281"/>
    <lineage>
        <taxon>Bacteria</taxon>
        <taxon>Pseudomonadati</taxon>
        <taxon>Pseudomonadota</taxon>
        <taxon>Gammaproteobacteria</taxon>
        <taxon>Cellvibrionales</taxon>
        <taxon>Cellvibrionaceae</taxon>
        <taxon>Pseudoteredinibacter</taxon>
    </lineage>
</organism>
<keyword evidence="2" id="KW-1185">Reference proteome</keyword>
<reference evidence="1 2" key="1">
    <citation type="submission" date="2020-08" db="EMBL/GenBank/DDBJ databases">
        <title>Genomic Encyclopedia of Type Strains, Phase IV (KMG-IV): sequencing the most valuable type-strain genomes for metagenomic binning, comparative biology and taxonomic classification.</title>
        <authorList>
            <person name="Goeker M."/>
        </authorList>
    </citation>
    <scope>NUCLEOTIDE SEQUENCE [LARGE SCALE GENOMIC DNA]</scope>
    <source>
        <strain evidence="1 2">DSM 22368</strain>
    </source>
</reference>
<dbReference type="InParanoid" id="A0A7X0MXZ9"/>
<name>A0A7X0MXZ9_9GAMM</name>
<dbReference type="EMBL" id="JACHHT010000002">
    <property type="protein sequence ID" value="MBB6522529.1"/>
    <property type="molecule type" value="Genomic_DNA"/>
</dbReference>
<sequence>MNARKLIPLTLFWGARLGLGVLGIAGLGLVISSVTAGSSKPLYQMDAKGLPLIPAEQQVVQRADRLQNPEAVIPPQCYTDTQGQFNPCYTCHQSHEFFKGQTARFNVMNDGSLQGSYEFSDVGVKNHWRNLFEDNQAFIAAISDKAIMDYIAQDNYSSLAGRLKAEGFEGYIPDLKNFAYPEQAFDSDGLAKDGSAWVAFNYKPLPSTFWPTNGNTDDVLIRLPVHFQNLNGVFNRDIYFLNLSLVEMSIKQKQFLDIPPSDETQLRADIDGDGELRGVVTKLAWRSSFFGDAADKATAILQYPLGTEFLHSVRYIGLSGDGEIVTPPRMKELRYMKKHRQLSAGQLKARYIAESVEKDGGELPYYPYTKANGFSNNYGWSLIAWIEDSAGELRQQSYEENLFCMGCHSTVGATIDQTFSFARKQDGVKGWRYLDLRGMPDAPALGQQDGEIAQYLEWVNGGDEFRENQEMLASWFTSEGQLDKKRLKGMDVYQLITPSATRAMALNKAYLKVVREQSYIYGRDAVLKPVKNVLAEVDPETQTPLQESKRRINWDIRLNWPKEAQ</sequence>
<evidence type="ECO:0000313" key="2">
    <source>
        <dbReference type="Proteomes" id="UP000528457"/>
    </source>
</evidence>
<dbReference type="AlphaFoldDB" id="A0A7X0MXZ9"/>